<evidence type="ECO:0000313" key="2">
    <source>
        <dbReference type="EMBL" id="MFC1854208.1"/>
    </source>
</evidence>
<keyword evidence="1" id="KW-1133">Transmembrane helix</keyword>
<keyword evidence="1" id="KW-0812">Transmembrane</keyword>
<keyword evidence="3" id="KW-1185">Reference proteome</keyword>
<dbReference type="Proteomes" id="UP001594351">
    <property type="component" value="Unassembled WGS sequence"/>
</dbReference>
<comment type="caution">
    <text evidence="2">The sequence shown here is derived from an EMBL/GenBank/DDBJ whole genome shotgun (WGS) entry which is preliminary data.</text>
</comment>
<feature type="transmembrane region" description="Helical" evidence="1">
    <location>
        <begin position="12"/>
        <end position="33"/>
    </location>
</feature>
<feature type="non-terminal residue" evidence="2">
    <location>
        <position position="1"/>
    </location>
</feature>
<name>A0ABV6Z705_UNCC1</name>
<proteinExistence type="predicted"/>
<gene>
    <name evidence="2" type="ORF">ACFL27_28830</name>
</gene>
<sequence>YLFEFLITSDWVVLFIPLALLFFCWFYFARIIFCKSTADISHFLGIAAFPVIPSFIAVMMRIKDYMDTFGQRFFAVVMVLGVIIVGSSI</sequence>
<keyword evidence="1" id="KW-0472">Membrane</keyword>
<feature type="transmembrane region" description="Helical" evidence="1">
    <location>
        <begin position="40"/>
        <end position="62"/>
    </location>
</feature>
<reference evidence="2 3" key="1">
    <citation type="submission" date="2024-09" db="EMBL/GenBank/DDBJ databases">
        <title>Laminarin stimulates single cell rates of sulfate reduction while oxygen inhibits transcriptomic activity in coastal marine sediment.</title>
        <authorList>
            <person name="Lindsay M."/>
            <person name="Orcutt B."/>
            <person name="Emerson D."/>
            <person name="Stepanauskas R."/>
            <person name="D'Angelo T."/>
        </authorList>
    </citation>
    <scope>NUCLEOTIDE SEQUENCE [LARGE SCALE GENOMIC DNA]</scope>
    <source>
        <strain evidence="2">SAG AM-311-K15</strain>
    </source>
</reference>
<protein>
    <recommendedName>
        <fullName evidence="4">EamA family transporter</fullName>
    </recommendedName>
</protein>
<evidence type="ECO:0000313" key="3">
    <source>
        <dbReference type="Proteomes" id="UP001594351"/>
    </source>
</evidence>
<accession>A0ABV6Z705</accession>
<organism evidence="2 3">
    <name type="scientific">candidate division CSSED10-310 bacterium</name>
    <dbReference type="NCBI Taxonomy" id="2855610"/>
    <lineage>
        <taxon>Bacteria</taxon>
        <taxon>Bacteria division CSSED10-310</taxon>
    </lineage>
</organism>
<feature type="transmembrane region" description="Helical" evidence="1">
    <location>
        <begin position="68"/>
        <end position="86"/>
    </location>
</feature>
<evidence type="ECO:0008006" key="4">
    <source>
        <dbReference type="Google" id="ProtNLM"/>
    </source>
</evidence>
<evidence type="ECO:0000256" key="1">
    <source>
        <dbReference type="SAM" id="Phobius"/>
    </source>
</evidence>
<dbReference type="EMBL" id="JBHPBY010000768">
    <property type="protein sequence ID" value="MFC1854208.1"/>
    <property type="molecule type" value="Genomic_DNA"/>
</dbReference>